<dbReference type="AlphaFoldDB" id="A0A562Q7F1"/>
<name>A0A562Q7F1_9FLAO</name>
<dbReference type="CDD" id="cd03811">
    <property type="entry name" value="GT4_GT28_WabH-like"/>
    <property type="match status" value="1"/>
</dbReference>
<evidence type="ECO:0000259" key="2">
    <source>
        <dbReference type="Pfam" id="PF13439"/>
    </source>
</evidence>
<dbReference type="InterPro" id="IPR028098">
    <property type="entry name" value="Glyco_trans_4-like_N"/>
</dbReference>
<reference evidence="4 6" key="1">
    <citation type="journal article" date="2015" name="Stand. Genomic Sci.">
        <title>Genomic Encyclopedia of Bacterial and Archaeal Type Strains, Phase III: the genomes of soil and plant-associated and newly described type strains.</title>
        <authorList>
            <person name="Whitman W.B."/>
            <person name="Woyke T."/>
            <person name="Klenk H.P."/>
            <person name="Zhou Y."/>
            <person name="Lilburn T.G."/>
            <person name="Beck B.J."/>
            <person name="De Vos P."/>
            <person name="Vandamme P."/>
            <person name="Eisen J.A."/>
            <person name="Garrity G."/>
            <person name="Hugenholtz P."/>
            <person name="Kyrpides N.C."/>
        </authorList>
    </citation>
    <scope>NUCLEOTIDE SEQUENCE [LARGE SCALE GENOMIC DNA]</scope>
    <source>
        <strain evidence="4 6">CGMCC 1.5380</strain>
    </source>
</reference>
<dbReference type="SUPFAM" id="SSF53756">
    <property type="entry name" value="UDP-Glycosyltransferase/glycogen phosphorylase"/>
    <property type="match status" value="1"/>
</dbReference>
<dbReference type="Proteomes" id="UP000321392">
    <property type="component" value="Unassembled WGS sequence"/>
</dbReference>
<dbReference type="Gene3D" id="3.40.50.2000">
    <property type="entry name" value="Glycogen Phosphorylase B"/>
    <property type="match status" value="2"/>
</dbReference>
<evidence type="ECO:0000259" key="1">
    <source>
        <dbReference type="Pfam" id="PF00534"/>
    </source>
</evidence>
<dbReference type="InterPro" id="IPR001296">
    <property type="entry name" value="Glyco_trans_1"/>
</dbReference>
<dbReference type="EMBL" id="QQBA01000001">
    <property type="protein sequence ID" value="RDI58313.1"/>
    <property type="molecule type" value="Genomic_DNA"/>
</dbReference>
<evidence type="ECO:0000313" key="6">
    <source>
        <dbReference type="Proteomes" id="UP000321392"/>
    </source>
</evidence>
<dbReference type="Pfam" id="PF13439">
    <property type="entry name" value="Glyco_transf_4"/>
    <property type="match status" value="1"/>
</dbReference>
<feature type="domain" description="Glycosyl transferase family 1" evidence="1">
    <location>
        <begin position="187"/>
        <end position="331"/>
    </location>
</feature>
<organism evidence="4 6">
    <name type="scientific">Flavobacterium glaciei</name>
    <dbReference type="NCBI Taxonomy" id="386300"/>
    <lineage>
        <taxon>Bacteria</taxon>
        <taxon>Pseudomonadati</taxon>
        <taxon>Bacteroidota</taxon>
        <taxon>Flavobacteriia</taxon>
        <taxon>Flavobacteriales</taxon>
        <taxon>Flavobacteriaceae</taxon>
        <taxon>Flavobacterium</taxon>
    </lineage>
</organism>
<proteinExistence type="predicted"/>
<feature type="domain" description="Glycosyltransferase subfamily 4-like N-terminal" evidence="2">
    <location>
        <begin position="20"/>
        <end position="166"/>
    </location>
</feature>
<dbReference type="EMBL" id="VLKX01000001">
    <property type="protein sequence ID" value="TWI52100.1"/>
    <property type="molecule type" value="Genomic_DNA"/>
</dbReference>
<gene>
    <name evidence="3" type="ORF">DFR66_101241</name>
    <name evidence="4" type="ORF">IQ02_00239</name>
</gene>
<evidence type="ECO:0000313" key="5">
    <source>
        <dbReference type="Proteomes" id="UP000254518"/>
    </source>
</evidence>
<dbReference type="Pfam" id="PF00534">
    <property type="entry name" value="Glycos_transf_1"/>
    <property type="match status" value="1"/>
</dbReference>
<keyword evidence="4" id="KW-0808">Transferase</keyword>
<dbReference type="Proteomes" id="UP000254518">
    <property type="component" value="Unassembled WGS sequence"/>
</dbReference>
<accession>A0A562Q7F1</accession>
<keyword evidence="5" id="KW-1185">Reference proteome</keyword>
<dbReference type="PANTHER" id="PTHR12526">
    <property type="entry name" value="GLYCOSYLTRANSFERASE"/>
    <property type="match status" value="1"/>
</dbReference>
<sequence>MQHNNHKIRIIQIIDSLEAGGAERMAVSYANALLPTIEFSGLVVSRKEGPLLSQVDEGVSYLFLNRNKVVDLKALYRLRNYVKQHKVSVVQAHSTSFFLAFLLKLVHPSIQLIWHDHYGDSEFLSKRPIGALKITLPFFSGIISVNEKLKVWAEQKMNFKNTVYLPNFPTEGNYSTVLTVLKGIEGKRIVCLANLRVQKDHFLLLKVARKLKISHPEWTFHLVGKDFDDVYSQKIKDLIVSFDLEKNVFLYGTKSDIENILQQAAIGILTSQSEGLPVALLEYGQSKKPVVVTDVGEISSLIVNGENGFLVAPQNEHLFYEALGALIDSEFQQLEFGNLLYKKVQDHYSKKAVIAVYLNWLINSCK</sequence>
<evidence type="ECO:0000313" key="3">
    <source>
        <dbReference type="EMBL" id="RDI58313.1"/>
    </source>
</evidence>
<reference evidence="4" key="3">
    <citation type="submission" date="2019-07" db="EMBL/GenBank/DDBJ databases">
        <authorList>
            <person name="Whitman W."/>
            <person name="Huntemann M."/>
            <person name="Clum A."/>
            <person name="Pillay M."/>
            <person name="Palaniappan K."/>
            <person name="Varghese N."/>
            <person name="Mikhailova N."/>
            <person name="Stamatis D."/>
            <person name="Reddy T."/>
            <person name="Daum C."/>
            <person name="Shapiro N."/>
            <person name="Ivanova N."/>
            <person name="Kyrpides N."/>
            <person name="Woyke T."/>
        </authorList>
    </citation>
    <scope>NUCLEOTIDE SEQUENCE</scope>
    <source>
        <strain evidence="4">CGMCC 1.5380</strain>
    </source>
</reference>
<comment type="caution">
    <text evidence="4">The sequence shown here is derived from an EMBL/GenBank/DDBJ whole genome shotgun (WGS) entry which is preliminary data.</text>
</comment>
<dbReference type="RefSeq" id="WP_242008610.1">
    <property type="nucleotide sequence ID" value="NZ_QQBA01000001.1"/>
</dbReference>
<dbReference type="GO" id="GO:0016757">
    <property type="term" value="F:glycosyltransferase activity"/>
    <property type="evidence" value="ECO:0007669"/>
    <property type="project" value="InterPro"/>
</dbReference>
<protein>
    <submittedName>
        <fullName evidence="4">Glycosyltransferase involved in cell wall biosynthesis</fullName>
    </submittedName>
</protein>
<evidence type="ECO:0000313" key="4">
    <source>
        <dbReference type="EMBL" id="TWI52100.1"/>
    </source>
</evidence>
<reference evidence="3 5" key="2">
    <citation type="submission" date="2018-07" db="EMBL/GenBank/DDBJ databases">
        <title>Genomic Encyclopedia of Type Strains, Phase IV (KMG-IV): sequencing the most valuable type-strain genomes for metagenomic binning, comparative biology and taxonomic classification.</title>
        <authorList>
            <person name="Goeker M."/>
        </authorList>
    </citation>
    <scope>NUCLEOTIDE SEQUENCE [LARGE SCALE GENOMIC DNA]</scope>
    <source>
        <strain evidence="3 5">DSM 19728</strain>
    </source>
</reference>